<keyword evidence="1" id="KW-1133">Transmembrane helix</keyword>
<evidence type="ECO:0000256" key="1">
    <source>
        <dbReference type="SAM" id="Phobius"/>
    </source>
</evidence>
<gene>
    <name evidence="2" type="ORF">OCV77_16205</name>
</gene>
<keyword evidence="1" id="KW-0812">Transmembrane</keyword>
<keyword evidence="3" id="KW-1185">Reference proteome</keyword>
<evidence type="ECO:0000313" key="3">
    <source>
        <dbReference type="Proteomes" id="UP001652432"/>
    </source>
</evidence>
<sequence>MKGLKQWKENHPDLYEFIIFNILSNCATVTNFVVMWICTGFVFKGLKEIPFQAWIFDYTTRESLMLCGFLSFLVATAAAQTVNFFVQKNLVFHSDAAFGKAAWKYAVLAVVLVLVSTALPAYSQGWLIGLGIPQGVVPTLANILNILVQVVISYPTMKFWVMPGKRKAE</sequence>
<dbReference type="Proteomes" id="UP001652432">
    <property type="component" value="Unassembled WGS sequence"/>
</dbReference>
<feature type="transmembrane region" description="Helical" evidence="1">
    <location>
        <begin position="135"/>
        <end position="157"/>
    </location>
</feature>
<name>A0ABT2T6Y1_9FIRM</name>
<comment type="caution">
    <text evidence="2">The sequence shown here is derived from an EMBL/GenBank/DDBJ whole genome shotgun (WGS) entry which is preliminary data.</text>
</comment>
<proteinExistence type="predicted"/>
<protein>
    <submittedName>
        <fullName evidence="2">Polysaccharide biosynthesis protein GtrA</fullName>
    </submittedName>
</protein>
<reference evidence="2 3" key="1">
    <citation type="journal article" date="2021" name="ISME Commun">
        <title>Automated analysis of genomic sequences facilitates high-throughput and comprehensive description of bacteria.</title>
        <authorList>
            <person name="Hitch T.C.A."/>
        </authorList>
    </citation>
    <scope>NUCLEOTIDE SEQUENCE [LARGE SCALE GENOMIC DNA]</scope>
    <source>
        <strain evidence="2 3">Sanger_18</strain>
    </source>
</reference>
<keyword evidence="1" id="KW-0472">Membrane</keyword>
<dbReference type="EMBL" id="JAOQKJ010000026">
    <property type="protein sequence ID" value="MCU6746012.1"/>
    <property type="molecule type" value="Genomic_DNA"/>
</dbReference>
<accession>A0ABT2T6Y1</accession>
<evidence type="ECO:0000313" key="2">
    <source>
        <dbReference type="EMBL" id="MCU6746012.1"/>
    </source>
</evidence>
<organism evidence="2 3">
    <name type="scientific">Suilimivivens aceti</name>
    <dbReference type="NCBI Taxonomy" id="2981774"/>
    <lineage>
        <taxon>Bacteria</taxon>
        <taxon>Bacillati</taxon>
        <taxon>Bacillota</taxon>
        <taxon>Clostridia</taxon>
        <taxon>Lachnospirales</taxon>
        <taxon>Lachnospiraceae</taxon>
        <taxon>Suilimivivens</taxon>
    </lineage>
</organism>
<feature type="transmembrane region" description="Helical" evidence="1">
    <location>
        <begin position="105"/>
        <end position="123"/>
    </location>
</feature>
<dbReference type="RefSeq" id="WP_262575989.1">
    <property type="nucleotide sequence ID" value="NZ_JAOQKJ010000026.1"/>
</dbReference>
<feature type="transmembrane region" description="Helical" evidence="1">
    <location>
        <begin position="63"/>
        <end position="85"/>
    </location>
</feature>
<feature type="transmembrane region" description="Helical" evidence="1">
    <location>
        <begin position="20"/>
        <end position="43"/>
    </location>
</feature>